<evidence type="ECO:0000259" key="3">
    <source>
        <dbReference type="Pfam" id="PF05422"/>
    </source>
</evidence>
<dbReference type="AlphaFoldDB" id="A0A653BIT4"/>
<dbReference type="GO" id="GO:0038203">
    <property type="term" value="P:TORC2 signaling"/>
    <property type="evidence" value="ECO:0007669"/>
    <property type="project" value="TreeGrafter"/>
</dbReference>
<feature type="domain" description="SIN1-type PH" evidence="5">
    <location>
        <begin position="315"/>
        <end position="444"/>
    </location>
</feature>
<comment type="similarity">
    <text evidence="1">Belongs to the SIN1 family.</text>
</comment>
<dbReference type="GO" id="GO:0005886">
    <property type="term" value="C:plasma membrane"/>
    <property type="evidence" value="ECO:0007669"/>
    <property type="project" value="TreeGrafter"/>
</dbReference>
<dbReference type="InterPro" id="IPR031567">
    <property type="entry name" value="CRIM_dom"/>
</dbReference>
<dbReference type="GO" id="GO:0005546">
    <property type="term" value="F:phosphatidylinositol-4,5-bisphosphate binding"/>
    <property type="evidence" value="ECO:0007669"/>
    <property type="project" value="TreeGrafter"/>
</dbReference>
<dbReference type="InterPro" id="IPR032679">
    <property type="entry name" value="Sin1_N"/>
</dbReference>
<dbReference type="PANTHER" id="PTHR13335">
    <property type="entry name" value="TARGET OF RAPAMYCIN COMPLEX 2 SUBUNIT MAPKAP1"/>
    <property type="match status" value="1"/>
</dbReference>
<dbReference type="Pfam" id="PF05422">
    <property type="entry name" value="SIN1"/>
    <property type="match status" value="1"/>
</dbReference>
<feature type="domain" description="CRIM" evidence="4">
    <location>
        <begin position="130"/>
        <end position="263"/>
    </location>
</feature>
<sequence length="471" mass="54109">MALYDNKYWLLSHIRNSFISTDDTGMCELVMAGEGKDIKFHLSNMELYPDPEDSDEEDDFESYDLPLDMDFSSRERSSTAVQLERLDQARKKAGRMRHIRWEQRSRNATDEEESSNMFVKKEVKPKETHTSKFSTLMKNCSNVPRNPYIEYAKFDGSGQVNVPTKKYKIYITMLPQHQRNYPMHISCIATAKIQDLIGLILLKFGSTQEASSINLKSVLQYGLYITEEDGEVDRDFPCLDAKEPVSKFGFTTLGLVEHKEATKTVNFPEEYQPMFNLDNNRTRTLSDKSKADENRQMENDIQAVEEHNKLMEAPLYKSFRAFMLSKVKPKVEVSIGVSGERIEIDPVPQKSSKLLPFKQKAVSHPIDTIAWCEITEAKQTRSFFRLVYSAMTNPSSQQGEVLALSSASSYPPTLHSSASFKHYDFESDNKTAQDIVQKIKLILELKSTASREKYIAAKERKNRKKNINFIK</sequence>
<dbReference type="PANTHER" id="PTHR13335:SF1">
    <property type="entry name" value="TARGET OF RAPAMYCIN COMPLEX 2 SUBUNIT MAPKAP1"/>
    <property type="match status" value="1"/>
</dbReference>
<dbReference type="InterPro" id="IPR008828">
    <property type="entry name" value="Sin1/Avo1"/>
</dbReference>
<evidence type="ECO:0000259" key="5">
    <source>
        <dbReference type="Pfam" id="PF16979"/>
    </source>
</evidence>
<organism evidence="6 7">
    <name type="scientific">Callosobruchus maculatus</name>
    <name type="common">Southern cowpea weevil</name>
    <name type="synonym">Pulse bruchid</name>
    <dbReference type="NCBI Taxonomy" id="64391"/>
    <lineage>
        <taxon>Eukaryota</taxon>
        <taxon>Metazoa</taxon>
        <taxon>Ecdysozoa</taxon>
        <taxon>Arthropoda</taxon>
        <taxon>Hexapoda</taxon>
        <taxon>Insecta</taxon>
        <taxon>Pterygota</taxon>
        <taxon>Neoptera</taxon>
        <taxon>Endopterygota</taxon>
        <taxon>Coleoptera</taxon>
        <taxon>Polyphaga</taxon>
        <taxon>Cucujiformia</taxon>
        <taxon>Chrysomeloidea</taxon>
        <taxon>Chrysomelidae</taxon>
        <taxon>Bruchinae</taxon>
        <taxon>Bruchini</taxon>
        <taxon>Callosobruchus</taxon>
    </lineage>
</organism>
<dbReference type="EMBL" id="CAACVG010001656">
    <property type="protein sequence ID" value="VEN35508.1"/>
    <property type="molecule type" value="Genomic_DNA"/>
</dbReference>
<evidence type="ECO:0000256" key="1">
    <source>
        <dbReference type="ARBA" id="ARBA00009407"/>
    </source>
</evidence>
<evidence type="ECO:0000313" key="7">
    <source>
        <dbReference type="Proteomes" id="UP000410492"/>
    </source>
</evidence>
<evidence type="ECO:0000313" key="6">
    <source>
        <dbReference type="EMBL" id="VEN35508.1"/>
    </source>
</evidence>
<proteinExistence type="inferred from homology"/>
<accession>A0A653BIT4</accession>
<dbReference type="Proteomes" id="UP000410492">
    <property type="component" value="Unassembled WGS sequence"/>
</dbReference>
<evidence type="ECO:0000259" key="4">
    <source>
        <dbReference type="Pfam" id="PF16978"/>
    </source>
</evidence>
<feature type="domain" description="Sin1 N-terminal" evidence="3">
    <location>
        <begin position="45"/>
        <end position="123"/>
    </location>
</feature>
<dbReference type="Pfam" id="PF16978">
    <property type="entry name" value="CRIM"/>
    <property type="match status" value="1"/>
</dbReference>
<name>A0A653BIT4_CALMS</name>
<dbReference type="GO" id="GO:0005737">
    <property type="term" value="C:cytoplasm"/>
    <property type="evidence" value="ECO:0007669"/>
    <property type="project" value="TreeGrafter"/>
</dbReference>
<protein>
    <submittedName>
        <fullName evidence="6">Uncharacterized protein</fullName>
    </submittedName>
</protein>
<gene>
    <name evidence="6" type="ORF">CALMAC_LOCUS1412</name>
</gene>
<dbReference type="InterPro" id="IPR011993">
    <property type="entry name" value="PH-like_dom_sf"/>
</dbReference>
<dbReference type="OrthoDB" id="241990at2759"/>
<dbReference type="Pfam" id="PF16979">
    <property type="entry name" value="SIN1_PH"/>
    <property type="match status" value="1"/>
</dbReference>
<dbReference type="Gene3D" id="2.30.29.30">
    <property type="entry name" value="Pleckstrin-homology domain (PH domain)/Phosphotyrosine-binding domain (PTB)"/>
    <property type="match status" value="1"/>
</dbReference>
<dbReference type="InterPro" id="IPR031313">
    <property type="entry name" value="Sin1_PH_dom"/>
</dbReference>
<evidence type="ECO:0000256" key="2">
    <source>
        <dbReference type="SAM" id="MobiDB-lite"/>
    </source>
</evidence>
<keyword evidence="7" id="KW-1185">Reference proteome</keyword>
<dbReference type="GO" id="GO:0031932">
    <property type="term" value="C:TORC2 complex"/>
    <property type="evidence" value="ECO:0007669"/>
    <property type="project" value="InterPro"/>
</dbReference>
<feature type="region of interest" description="Disordered" evidence="2">
    <location>
        <begin position="105"/>
        <end position="124"/>
    </location>
</feature>
<reference evidence="6 7" key="1">
    <citation type="submission" date="2019-01" db="EMBL/GenBank/DDBJ databases">
        <authorList>
            <person name="Sayadi A."/>
        </authorList>
    </citation>
    <scope>NUCLEOTIDE SEQUENCE [LARGE SCALE GENOMIC DNA]</scope>
</reference>